<name>A0A3S0WAP3_9BACI</name>
<dbReference type="OrthoDB" id="2941276at2"/>
<accession>A0A3S0WAP3</accession>
<gene>
    <name evidence="1" type="ORF">ELQ35_03400</name>
</gene>
<organism evidence="1 2">
    <name type="scientific">Peribacillus cavernae</name>
    <dbReference type="NCBI Taxonomy" id="1674310"/>
    <lineage>
        <taxon>Bacteria</taxon>
        <taxon>Bacillati</taxon>
        <taxon>Bacillota</taxon>
        <taxon>Bacilli</taxon>
        <taxon>Bacillales</taxon>
        <taxon>Bacillaceae</taxon>
        <taxon>Peribacillus</taxon>
    </lineage>
</organism>
<reference evidence="1 2" key="1">
    <citation type="submission" date="2018-12" db="EMBL/GenBank/DDBJ databases">
        <title>Bacillus chawlae sp. nov., Bacillus glennii sp. nov., and Bacillus saganii sp. nov. Isolated from the Vehicle Assembly Building at Kennedy Space Center where the Viking Spacecraft were Assembled.</title>
        <authorList>
            <person name="Seuylemezian A."/>
            <person name="Vaishampayan P."/>
        </authorList>
    </citation>
    <scope>NUCLEOTIDE SEQUENCE [LARGE SCALE GENOMIC DNA]</scope>
    <source>
        <strain evidence="1 2">L5</strain>
    </source>
</reference>
<protein>
    <submittedName>
        <fullName evidence="1">Uncharacterized protein</fullName>
    </submittedName>
</protein>
<comment type="caution">
    <text evidence="1">The sequence shown here is derived from an EMBL/GenBank/DDBJ whole genome shotgun (WGS) entry which is preliminary data.</text>
</comment>
<proteinExistence type="predicted"/>
<sequence length="68" mass="7775">MMYLDRKNLPPTFGELLKEGREEGREKGREKGQMLVALELLKDGMPAELVAKYVKLSIEEVIKLKGKE</sequence>
<dbReference type="EMBL" id="RYZZ01000005">
    <property type="protein sequence ID" value="RUQ31408.1"/>
    <property type="molecule type" value="Genomic_DNA"/>
</dbReference>
<dbReference type="RefSeq" id="WP_126863431.1">
    <property type="nucleotide sequence ID" value="NZ_JAUSTX010000004.1"/>
</dbReference>
<evidence type="ECO:0000313" key="1">
    <source>
        <dbReference type="EMBL" id="RUQ31408.1"/>
    </source>
</evidence>
<keyword evidence="2" id="KW-1185">Reference proteome</keyword>
<evidence type="ECO:0000313" key="2">
    <source>
        <dbReference type="Proteomes" id="UP000267430"/>
    </source>
</evidence>
<dbReference type="Proteomes" id="UP000267430">
    <property type="component" value="Unassembled WGS sequence"/>
</dbReference>
<dbReference type="AlphaFoldDB" id="A0A3S0WAP3"/>